<dbReference type="CDD" id="cd16922">
    <property type="entry name" value="HATPase_EvgS-ArcB-TorS-like"/>
    <property type="match status" value="1"/>
</dbReference>
<feature type="region of interest" description="Disordered" evidence="10">
    <location>
        <begin position="459"/>
        <end position="486"/>
    </location>
</feature>
<comment type="catalytic activity">
    <reaction evidence="1">
        <text>ATP + protein L-histidine = ADP + protein N-phospho-L-histidine.</text>
        <dbReference type="EC" id="2.7.13.3"/>
    </reaction>
</comment>
<dbReference type="Pfam" id="PF00512">
    <property type="entry name" value="HisKA"/>
    <property type="match status" value="1"/>
</dbReference>
<dbReference type="Gene3D" id="1.10.287.130">
    <property type="match status" value="1"/>
</dbReference>
<dbReference type="SUPFAM" id="SSF55874">
    <property type="entry name" value="ATPase domain of HSP90 chaperone/DNA topoisomerase II/histidine kinase"/>
    <property type="match status" value="1"/>
</dbReference>
<dbReference type="Proteomes" id="UP000780801">
    <property type="component" value="Unassembled WGS sequence"/>
</dbReference>
<dbReference type="SUPFAM" id="SSF47384">
    <property type="entry name" value="Homodimeric domain of signal transducing histidine kinase"/>
    <property type="match status" value="1"/>
</dbReference>
<feature type="compositionally biased region" description="Polar residues" evidence="10">
    <location>
        <begin position="375"/>
        <end position="391"/>
    </location>
</feature>
<dbReference type="PANTHER" id="PTHR45339:SF5">
    <property type="entry name" value="HISTIDINE KINASE"/>
    <property type="match status" value="1"/>
</dbReference>
<evidence type="ECO:0000259" key="11">
    <source>
        <dbReference type="PROSITE" id="PS50109"/>
    </source>
</evidence>
<dbReference type="PANTHER" id="PTHR45339">
    <property type="entry name" value="HYBRID SIGNAL TRANSDUCTION HISTIDINE KINASE J"/>
    <property type="match status" value="1"/>
</dbReference>
<sequence length="992" mass="107716">STSAGAAFGQGPREITYQTEVRLKRKDGKFRWFLVKLISVEVVEQGRKWFGTCTDINDQKQLEHKLKEAHDAAQKSTESKTRFLSNMSHEIRTPLVGITGMISFLIMTDLTSEQLDYVHTVQQSADALLLVINDILDLSKVEAGMMKLEMEPFSIHAMIEGANELLSTLAFQKGLELSFLVEDNVPEVVIGDRVRLRQVLINIIGNAIKFTSHGEVFSRCSLEPLTLDSPSDVLTIKFEISDTGKGFDEAERAVMFKPFSQVDASTTRKHGGTGLGLVLSKEFVELHGGSITCESVKGEGSKFSFTFAARIPSPDVVARATTPIMEDESHMNGLLNGHNKIGAAAAIAAGAGVLSATPVTAEVAAIDVNWSTQLASGRSSPAGDTNGSTTPIGPGRDSKRQSELSLLKHVTGLKLIPGEMCYPEPDYEDTKTMATKAFKVAFKKIERGEFVTADTAISNIDEDNDHDNSVQEEPARVPKPVKEKSDLLAPQEVSTAMTRTESILDDRRYLRAGQVTPSNPPLGEPACVAVIAANLPNPAMEMKLTIPAKVLEAKAQAAEAKKAILQSAALVGGGLTKPLATKQMPMLSNSASPIPTMSDQHSQHVPDKARILVVADMLHAREAIVHLIRQLVPKELEPLMDVAADLKEGVDFLVGGRNGNVMAGSGEKYNCVVINLSSYMAVMDLFSVLNKENIMVDSHAMTCVITTPIQRAALMEAIKVEEEIVKLTASETTRTKVAPSKVEWVFKPLTKAKLYVAFADMVTHQESLIHNNNGEGHNESNAGNSSSSGDGGNSGEARSTSTSPSSHNRVANKRSGHDGSTSGSEGGASSEGSKMKVKRPTAQQVAMTQKEVFSQMHDFLRGKDVRILLAEDDLVNQKVIRRYFQVVGVELVIANDGNECLEKFKAHPPGYFSLILCDLFMPGKDGYAATREIRQFEDETLNSGENRIPILALSANVMANVAEQCMRSGFTSYLSKPVEFRKLSEALRKYLS</sequence>
<keyword evidence="15" id="KW-1185">Reference proteome</keyword>
<evidence type="ECO:0000259" key="12">
    <source>
        <dbReference type="PROSITE" id="PS50110"/>
    </source>
</evidence>
<dbReference type="CDD" id="cd17546">
    <property type="entry name" value="REC_hyHK_CKI1_RcsC-like"/>
    <property type="match status" value="1"/>
</dbReference>
<dbReference type="InterPro" id="IPR001789">
    <property type="entry name" value="Sig_transdc_resp-reg_receiver"/>
</dbReference>
<feature type="compositionally biased region" description="Low complexity" evidence="10">
    <location>
        <begin position="771"/>
        <end position="788"/>
    </location>
</feature>
<evidence type="ECO:0000256" key="1">
    <source>
        <dbReference type="ARBA" id="ARBA00000085"/>
    </source>
</evidence>
<dbReference type="SMART" id="SM00448">
    <property type="entry name" value="REC"/>
    <property type="match status" value="1"/>
</dbReference>
<name>A0A9P6FUL4_9FUNG</name>
<dbReference type="SMART" id="SM00086">
    <property type="entry name" value="PAC"/>
    <property type="match status" value="1"/>
</dbReference>
<dbReference type="PROSITE" id="PS50109">
    <property type="entry name" value="HIS_KIN"/>
    <property type="match status" value="1"/>
</dbReference>
<proteinExistence type="predicted"/>
<evidence type="ECO:0000256" key="2">
    <source>
        <dbReference type="ARBA" id="ARBA00012438"/>
    </source>
</evidence>
<dbReference type="Gene3D" id="3.30.450.20">
    <property type="entry name" value="PAS domain"/>
    <property type="match status" value="1"/>
</dbReference>
<dbReference type="PRINTS" id="PR00344">
    <property type="entry name" value="BCTRLSENSOR"/>
</dbReference>
<evidence type="ECO:0000256" key="3">
    <source>
        <dbReference type="ARBA" id="ARBA00022553"/>
    </source>
</evidence>
<dbReference type="SMART" id="SM00388">
    <property type="entry name" value="HisKA"/>
    <property type="match status" value="1"/>
</dbReference>
<dbReference type="SUPFAM" id="SSF52172">
    <property type="entry name" value="CheY-like"/>
    <property type="match status" value="1"/>
</dbReference>
<reference evidence="14" key="1">
    <citation type="journal article" date="2020" name="Fungal Divers.">
        <title>Resolving the Mortierellaceae phylogeny through synthesis of multi-gene phylogenetics and phylogenomics.</title>
        <authorList>
            <person name="Vandepol N."/>
            <person name="Liber J."/>
            <person name="Desiro A."/>
            <person name="Na H."/>
            <person name="Kennedy M."/>
            <person name="Barry K."/>
            <person name="Grigoriev I.V."/>
            <person name="Miller A.N."/>
            <person name="O'Donnell K."/>
            <person name="Stajich J.E."/>
            <person name="Bonito G."/>
        </authorList>
    </citation>
    <scope>NUCLEOTIDE SEQUENCE</scope>
    <source>
        <strain evidence="14">KOD1015</strain>
    </source>
</reference>
<feature type="domain" description="PAC" evidence="13">
    <location>
        <begin position="17"/>
        <end position="68"/>
    </location>
</feature>
<dbReference type="InterPro" id="IPR035965">
    <property type="entry name" value="PAS-like_dom_sf"/>
</dbReference>
<feature type="domain" description="Histidine kinase" evidence="11">
    <location>
        <begin position="86"/>
        <end position="311"/>
    </location>
</feature>
<keyword evidence="5" id="KW-0547">Nucleotide-binding</keyword>
<dbReference type="PROSITE" id="PS50110">
    <property type="entry name" value="RESPONSE_REGULATORY"/>
    <property type="match status" value="1"/>
</dbReference>
<evidence type="ECO:0000313" key="15">
    <source>
        <dbReference type="Proteomes" id="UP000780801"/>
    </source>
</evidence>
<dbReference type="InterPro" id="IPR001610">
    <property type="entry name" value="PAC"/>
</dbReference>
<dbReference type="EC" id="2.7.13.3" evidence="2"/>
<evidence type="ECO:0000256" key="10">
    <source>
        <dbReference type="SAM" id="MobiDB-lite"/>
    </source>
</evidence>
<feature type="compositionally biased region" description="Basic and acidic residues" evidence="10">
    <location>
        <begin position="466"/>
        <end position="486"/>
    </location>
</feature>
<feature type="compositionally biased region" description="Low complexity" evidence="10">
    <location>
        <begin position="819"/>
        <end position="832"/>
    </location>
</feature>
<dbReference type="FunFam" id="1.10.287.130:FF:000002">
    <property type="entry name" value="Two-component osmosensing histidine kinase"/>
    <property type="match status" value="1"/>
</dbReference>
<dbReference type="InterPro" id="IPR004358">
    <property type="entry name" value="Sig_transdc_His_kin-like_C"/>
</dbReference>
<dbReference type="InterPro" id="IPR000700">
    <property type="entry name" value="PAS-assoc_C"/>
</dbReference>
<dbReference type="FunFam" id="3.30.565.10:FF:000010">
    <property type="entry name" value="Sensor histidine kinase RcsC"/>
    <property type="match status" value="1"/>
</dbReference>
<dbReference type="SUPFAM" id="SSF55785">
    <property type="entry name" value="PYP-like sensor domain (PAS domain)"/>
    <property type="match status" value="1"/>
</dbReference>
<protein>
    <recommendedName>
        <fullName evidence="2">histidine kinase</fullName>
        <ecNumber evidence="2">2.7.13.3</ecNumber>
    </recommendedName>
</protein>
<feature type="modified residue" description="4-aspartylphosphate" evidence="9">
    <location>
        <position position="918"/>
    </location>
</feature>
<dbReference type="GO" id="GO:0005524">
    <property type="term" value="F:ATP binding"/>
    <property type="evidence" value="ECO:0007669"/>
    <property type="project" value="UniProtKB-KW"/>
</dbReference>
<dbReference type="Gene3D" id="3.40.50.2300">
    <property type="match status" value="1"/>
</dbReference>
<feature type="region of interest" description="Disordered" evidence="10">
    <location>
        <begin position="375"/>
        <end position="402"/>
    </location>
</feature>
<dbReference type="AlphaFoldDB" id="A0A9P6FUL4"/>
<dbReference type="CDD" id="cd00082">
    <property type="entry name" value="HisKA"/>
    <property type="match status" value="1"/>
</dbReference>
<evidence type="ECO:0000256" key="5">
    <source>
        <dbReference type="ARBA" id="ARBA00022741"/>
    </source>
</evidence>
<keyword evidence="7" id="KW-0067">ATP-binding</keyword>
<organism evidence="14 15">
    <name type="scientific">Lunasporangiospora selenospora</name>
    <dbReference type="NCBI Taxonomy" id="979761"/>
    <lineage>
        <taxon>Eukaryota</taxon>
        <taxon>Fungi</taxon>
        <taxon>Fungi incertae sedis</taxon>
        <taxon>Mucoromycota</taxon>
        <taxon>Mortierellomycotina</taxon>
        <taxon>Mortierellomycetes</taxon>
        <taxon>Mortierellales</taxon>
        <taxon>Mortierellaceae</taxon>
        <taxon>Lunasporangiospora</taxon>
    </lineage>
</organism>
<evidence type="ECO:0000256" key="9">
    <source>
        <dbReference type="PROSITE-ProRule" id="PRU00169"/>
    </source>
</evidence>
<evidence type="ECO:0000256" key="7">
    <source>
        <dbReference type="ARBA" id="ARBA00022840"/>
    </source>
</evidence>
<evidence type="ECO:0000313" key="14">
    <source>
        <dbReference type="EMBL" id="KAF9581491.1"/>
    </source>
</evidence>
<dbReference type="InterPro" id="IPR011006">
    <property type="entry name" value="CheY-like_superfamily"/>
</dbReference>
<dbReference type="Pfam" id="PF02518">
    <property type="entry name" value="HATPase_c"/>
    <property type="match status" value="1"/>
</dbReference>
<keyword evidence="3 9" id="KW-0597">Phosphoprotein</keyword>
<dbReference type="InterPro" id="IPR036890">
    <property type="entry name" value="HATPase_C_sf"/>
</dbReference>
<keyword evidence="8" id="KW-0902">Two-component regulatory system</keyword>
<keyword evidence="4" id="KW-0808">Transferase</keyword>
<accession>A0A9P6FUL4</accession>
<dbReference type="EMBL" id="JAABOA010001465">
    <property type="protein sequence ID" value="KAF9581491.1"/>
    <property type="molecule type" value="Genomic_DNA"/>
</dbReference>
<dbReference type="InterPro" id="IPR036097">
    <property type="entry name" value="HisK_dim/P_sf"/>
</dbReference>
<feature type="region of interest" description="Disordered" evidence="10">
    <location>
        <begin position="770"/>
        <end position="843"/>
    </location>
</feature>
<dbReference type="Pfam" id="PF00072">
    <property type="entry name" value="Response_reg"/>
    <property type="match status" value="1"/>
</dbReference>
<gene>
    <name evidence="14" type="ORF">BGW38_001469</name>
</gene>
<feature type="domain" description="Response regulatory" evidence="12">
    <location>
        <begin position="866"/>
        <end position="991"/>
    </location>
</feature>
<evidence type="ECO:0000256" key="6">
    <source>
        <dbReference type="ARBA" id="ARBA00022777"/>
    </source>
</evidence>
<comment type="caution">
    <text evidence="14">The sequence shown here is derived from an EMBL/GenBank/DDBJ whole genome shotgun (WGS) entry which is preliminary data.</text>
</comment>
<dbReference type="InterPro" id="IPR003661">
    <property type="entry name" value="HisK_dim/P_dom"/>
</dbReference>
<dbReference type="GO" id="GO:0000155">
    <property type="term" value="F:phosphorelay sensor kinase activity"/>
    <property type="evidence" value="ECO:0007669"/>
    <property type="project" value="InterPro"/>
</dbReference>
<dbReference type="Gene3D" id="3.30.565.10">
    <property type="entry name" value="Histidine kinase-like ATPase, C-terminal domain"/>
    <property type="match status" value="1"/>
</dbReference>
<evidence type="ECO:0000256" key="8">
    <source>
        <dbReference type="ARBA" id="ARBA00023012"/>
    </source>
</evidence>
<feature type="compositionally biased region" description="Polar residues" evidence="10">
    <location>
        <begin position="797"/>
        <end position="809"/>
    </location>
</feature>
<dbReference type="PROSITE" id="PS50113">
    <property type="entry name" value="PAC"/>
    <property type="match status" value="1"/>
</dbReference>
<dbReference type="InterPro" id="IPR005467">
    <property type="entry name" value="His_kinase_dom"/>
</dbReference>
<keyword evidence="6" id="KW-0418">Kinase</keyword>
<evidence type="ECO:0000259" key="13">
    <source>
        <dbReference type="PROSITE" id="PS50113"/>
    </source>
</evidence>
<dbReference type="SMART" id="SM00387">
    <property type="entry name" value="HATPase_c"/>
    <property type="match status" value="1"/>
</dbReference>
<dbReference type="OrthoDB" id="303614at2759"/>
<evidence type="ECO:0000256" key="4">
    <source>
        <dbReference type="ARBA" id="ARBA00022679"/>
    </source>
</evidence>
<feature type="non-terminal residue" evidence="14">
    <location>
        <position position="992"/>
    </location>
</feature>
<dbReference type="InterPro" id="IPR003594">
    <property type="entry name" value="HATPase_dom"/>
</dbReference>